<feature type="region of interest" description="Disordered" evidence="1">
    <location>
        <begin position="592"/>
        <end position="622"/>
    </location>
</feature>
<name>A0A6M3IUU2_9ZZZZ</name>
<organism evidence="2">
    <name type="scientific">viral metagenome</name>
    <dbReference type="NCBI Taxonomy" id="1070528"/>
    <lineage>
        <taxon>unclassified sequences</taxon>
        <taxon>metagenomes</taxon>
        <taxon>organismal metagenomes</taxon>
    </lineage>
</organism>
<evidence type="ECO:0000313" key="3">
    <source>
        <dbReference type="EMBL" id="QJA80781.1"/>
    </source>
</evidence>
<gene>
    <name evidence="3" type="ORF">MM415A00659_0013</name>
    <name evidence="2" type="ORF">MM415B00962_0008</name>
</gene>
<evidence type="ECO:0000313" key="2">
    <source>
        <dbReference type="EMBL" id="QJA61313.1"/>
    </source>
</evidence>
<evidence type="ECO:0000256" key="1">
    <source>
        <dbReference type="SAM" id="MobiDB-lite"/>
    </source>
</evidence>
<feature type="compositionally biased region" description="Basic and acidic residues" evidence="1">
    <location>
        <begin position="600"/>
        <end position="622"/>
    </location>
</feature>
<dbReference type="EMBL" id="MT142435">
    <property type="protein sequence ID" value="QJA80781.1"/>
    <property type="molecule type" value="Genomic_DNA"/>
</dbReference>
<accession>A0A6M3IUU2</accession>
<feature type="region of interest" description="Disordered" evidence="1">
    <location>
        <begin position="243"/>
        <end position="262"/>
    </location>
</feature>
<protein>
    <submittedName>
        <fullName evidence="2">Putative portal protein</fullName>
    </submittedName>
</protein>
<dbReference type="AlphaFoldDB" id="A0A6M3IUU2"/>
<reference evidence="2" key="1">
    <citation type="submission" date="2020-03" db="EMBL/GenBank/DDBJ databases">
        <title>The deep terrestrial virosphere.</title>
        <authorList>
            <person name="Holmfeldt K."/>
            <person name="Nilsson E."/>
            <person name="Simone D."/>
            <person name="Lopez-Fernandez M."/>
            <person name="Wu X."/>
            <person name="de Brujin I."/>
            <person name="Lundin D."/>
            <person name="Andersson A."/>
            <person name="Bertilsson S."/>
            <person name="Dopson M."/>
        </authorList>
    </citation>
    <scope>NUCLEOTIDE SEQUENCE</scope>
    <source>
        <strain evidence="3">MM415A00659</strain>
        <strain evidence="2">MM415B00962</strain>
    </source>
</reference>
<sequence length="650" mass="73578">MPCQLVQYIRDELFKDYSEDRQPLEAVWLKNYQNFNSVSTGHWKIGEGEGWRSKTFIPLTRTKVVFAWSIVIDVFLQGGKVPFNLIPSPWDEVLFEEFPAQMQQQILDSIDDMSGLIHQQFTDCNADRQFMKCIMSSAIFGECYAKEYVQDVVRRGYEKIDLSGGRSATGNKYIRFKPYEIVTDSPAWEYVSVWDMFRDLETDDIQAGTGIIHRQFISPYNLRQRIDKALYIPEAIEKVIKESSSASGSGVATPGTGGTHPSMAAIKRRRNTICELEFWGRVPTKIVEEFEKDYGIGDAMSVSNINDVEIDGNEVEIVANVANGEVIRFARTVPNERPFYRAVWELMLDEAGGRSVATNVEEIQTSLTGMVRLFEDNKKLSANVMAAVKERYLPDWDGEFVPGKKLLLSDECDDAGKALMQVVIQDVGETLLNGIRLMERYGDEASMLPKLLQGELAEKKQPDTAYEMSRLIENAGKYLGGVVKNHDEGLIEPIVTSFYRYNMLDPDVKRGKGNYLAKAAGFTSFQDRVVRLQKIMQGINLVTAIPELAKEVRLRTLLEEVFRALDLNASMILKTPEEKEADMQMAMQMQQAQQSQAEEAVDRQRMKEAVLEEKQKDAEHERKKDIEVIKFKGKHLLALDDIAAGKGGVG</sequence>
<dbReference type="EMBL" id="MT141437">
    <property type="protein sequence ID" value="QJA61313.1"/>
    <property type="molecule type" value="Genomic_DNA"/>
</dbReference>
<proteinExistence type="predicted"/>